<feature type="compositionally biased region" description="Polar residues" evidence="5">
    <location>
        <begin position="82"/>
        <end position="105"/>
    </location>
</feature>
<evidence type="ECO:0000256" key="4">
    <source>
        <dbReference type="ARBA" id="ARBA00022917"/>
    </source>
</evidence>
<feature type="compositionally biased region" description="Low complexity" evidence="5">
    <location>
        <begin position="494"/>
        <end position="505"/>
    </location>
</feature>
<evidence type="ECO:0000313" key="8">
    <source>
        <dbReference type="Proteomes" id="UP001318860"/>
    </source>
</evidence>
<feature type="compositionally biased region" description="Low complexity" evidence="5">
    <location>
        <begin position="965"/>
        <end position="979"/>
    </location>
</feature>
<dbReference type="InterPro" id="IPR003890">
    <property type="entry name" value="MIF4G-like_typ-3"/>
</dbReference>
<keyword evidence="4" id="KW-0648">Protein biosynthesis</keyword>
<reference evidence="7 8" key="1">
    <citation type="journal article" date="2021" name="Comput. Struct. Biotechnol. J.">
        <title>De novo genome assembly of the potent medicinal plant Rehmannia glutinosa using nanopore technology.</title>
        <authorList>
            <person name="Ma L."/>
            <person name="Dong C."/>
            <person name="Song C."/>
            <person name="Wang X."/>
            <person name="Zheng X."/>
            <person name="Niu Y."/>
            <person name="Chen S."/>
            <person name="Feng W."/>
        </authorList>
    </citation>
    <scope>NUCLEOTIDE SEQUENCE [LARGE SCALE GENOMIC DNA]</scope>
    <source>
        <strain evidence="7">DH-2019</strain>
    </source>
</reference>
<comment type="caution">
    <text evidence="7">The sequence shown here is derived from an EMBL/GenBank/DDBJ whole genome shotgun (WGS) entry which is preliminary data.</text>
</comment>
<evidence type="ECO:0000313" key="7">
    <source>
        <dbReference type="EMBL" id="KAK6143009.1"/>
    </source>
</evidence>
<accession>A0ABR0W9M1</accession>
<feature type="compositionally biased region" description="Basic and acidic residues" evidence="5">
    <location>
        <begin position="1"/>
        <end position="12"/>
    </location>
</feature>
<feature type="compositionally biased region" description="Polar residues" evidence="5">
    <location>
        <begin position="772"/>
        <end position="781"/>
    </location>
</feature>
<dbReference type="Pfam" id="PF02847">
    <property type="entry name" value="MA3"/>
    <property type="match status" value="1"/>
</dbReference>
<feature type="region of interest" description="Disordered" evidence="5">
    <location>
        <begin position="1"/>
        <end position="249"/>
    </location>
</feature>
<feature type="region of interest" description="Disordered" evidence="5">
    <location>
        <begin position="1432"/>
        <end position="1455"/>
    </location>
</feature>
<dbReference type="SUPFAM" id="SSF48371">
    <property type="entry name" value="ARM repeat"/>
    <property type="match status" value="2"/>
</dbReference>
<dbReference type="Proteomes" id="UP001318860">
    <property type="component" value="Unassembled WGS sequence"/>
</dbReference>
<feature type="region of interest" description="Disordered" evidence="5">
    <location>
        <begin position="380"/>
        <end position="409"/>
    </location>
</feature>
<dbReference type="InterPro" id="IPR003891">
    <property type="entry name" value="Initiation_fac_eIF4g_MI"/>
</dbReference>
<dbReference type="InterPro" id="IPR016024">
    <property type="entry name" value="ARM-type_fold"/>
</dbReference>
<name>A0ABR0W9M1_REHGL</name>
<evidence type="ECO:0000256" key="5">
    <source>
        <dbReference type="SAM" id="MobiDB-lite"/>
    </source>
</evidence>
<feature type="compositionally biased region" description="Low complexity" evidence="5">
    <location>
        <begin position="907"/>
        <end position="918"/>
    </location>
</feature>
<dbReference type="EMBL" id="JABTTQ020000013">
    <property type="protein sequence ID" value="KAK6143009.1"/>
    <property type="molecule type" value="Genomic_DNA"/>
</dbReference>
<keyword evidence="3" id="KW-0810">Translation regulation</keyword>
<feature type="compositionally biased region" description="Polar residues" evidence="5">
    <location>
        <begin position="919"/>
        <end position="931"/>
    </location>
</feature>
<feature type="region of interest" description="Disordered" evidence="5">
    <location>
        <begin position="458"/>
        <end position="509"/>
    </location>
</feature>
<feature type="compositionally biased region" description="Polar residues" evidence="5">
    <location>
        <begin position="13"/>
        <end position="36"/>
    </location>
</feature>
<feature type="compositionally biased region" description="Basic and acidic residues" evidence="5">
    <location>
        <begin position="1007"/>
        <end position="1022"/>
    </location>
</feature>
<feature type="region of interest" description="Disordered" evidence="5">
    <location>
        <begin position="431"/>
        <end position="450"/>
    </location>
</feature>
<feature type="compositionally biased region" description="Basic and acidic residues" evidence="5">
    <location>
        <begin position="679"/>
        <end position="695"/>
    </location>
</feature>
<organism evidence="7 8">
    <name type="scientific">Rehmannia glutinosa</name>
    <name type="common">Chinese foxglove</name>
    <dbReference type="NCBI Taxonomy" id="99300"/>
    <lineage>
        <taxon>Eukaryota</taxon>
        <taxon>Viridiplantae</taxon>
        <taxon>Streptophyta</taxon>
        <taxon>Embryophyta</taxon>
        <taxon>Tracheophyta</taxon>
        <taxon>Spermatophyta</taxon>
        <taxon>Magnoliopsida</taxon>
        <taxon>eudicotyledons</taxon>
        <taxon>Gunneridae</taxon>
        <taxon>Pentapetalae</taxon>
        <taxon>asterids</taxon>
        <taxon>lamiids</taxon>
        <taxon>Lamiales</taxon>
        <taxon>Orobanchaceae</taxon>
        <taxon>Rehmannieae</taxon>
        <taxon>Rehmannia</taxon>
    </lineage>
</organism>
<feature type="domain" description="MI" evidence="6">
    <location>
        <begin position="1518"/>
        <end position="1639"/>
    </location>
</feature>
<dbReference type="PANTHER" id="PTHR23253">
    <property type="entry name" value="EUKARYOTIC TRANSLATION INITIATION FACTOR 4 GAMMA"/>
    <property type="match status" value="1"/>
</dbReference>
<dbReference type="PROSITE" id="PS51366">
    <property type="entry name" value="MI"/>
    <property type="match status" value="1"/>
</dbReference>
<evidence type="ECO:0000256" key="1">
    <source>
        <dbReference type="ARBA" id="ARBA00005775"/>
    </source>
</evidence>
<feature type="region of interest" description="Disordered" evidence="5">
    <location>
        <begin position="646"/>
        <end position="728"/>
    </location>
</feature>
<feature type="compositionally biased region" description="Basic and acidic residues" evidence="5">
    <location>
        <begin position="704"/>
        <end position="724"/>
    </location>
</feature>
<feature type="compositionally biased region" description="Polar residues" evidence="5">
    <location>
        <begin position="220"/>
        <end position="230"/>
    </location>
</feature>
<feature type="region of interest" description="Disordered" evidence="5">
    <location>
        <begin position="740"/>
        <end position="807"/>
    </location>
</feature>
<feature type="region of interest" description="Disordered" evidence="5">
    <location>
        <begin position="861"/>
        <end position="1029"/>
    </location>
</feature>
<comment type="similarity">
    <text evidence="1">Belongs to the eukaryotic initiation factor 4G family.</text>
</comment>
<feature type="compositionally biased region" description="Polar residues" evidence="5">
    <location>
        <begin position="646"/>
        <end position="660"/>
    </location>
</feature>
<evidence type="ECO:0000256" key="3">
    <source>
        <dbReference type="ARBA" id="ARBA00022845"/>
    </source>
</evidence>
<dbReference type="Gene3D" id="1.25.40.180">
    <property type="match status" value="2"/>
</dbReference>
<keyword evidence="8" id="KW-1185">Reference proteome</keyword>
<dbReference type="Pfam" id="PF02854">
    <property type="entry name" value="MIF4G"/>
    <property type="match status" value="1"/>
</dbReference>
<protein>
    <recommendedName>
        <fullName evidence="6">MI domain-containing protein</fullName>
    </recommendedName>
</protein>
<feature type="compositionally biased region" description="Low complexity" evidence="5">
    <location>
        <begin position="126"/>
        <end position="140"/>
    </location>
</feature>
<dbReference type="PANTHER" id="PTHR23253:SF9">
    <property type="entry name" value="EUKARYOTIC TRANSLATION INITIATION FACTOR 4 GAMMA 2"/>
    <property type="match status" value="1"/>
</dbReference>
<feature type="compositionally biased region" description="Polar residues" evidence="5">
    <location>
        <begin position="54"/>
        <end position="72"/>
    </location>
</feature>
<evidence type="ECO:0000256" key="2">
    <source>
        <dbReference type="ARBA" id="ARBA00022540"/>
    </source>
</evidence>
<feature type="region of interest" description="Disordered" evidence="5">
    <location>
        <begin position="1314"/>
        <end position="1333"/>
    </location>
</feature>
<gene>
    <name evidence="7" type="ORF">DH2020_023357</name>
</gene>
<sequence length="1703" mass="184496">MSRNQSRAERSESIQYRKTGRSGNSNQPRQFPSGVSTKGGGGAPPPLQSCFKKYNNNGQGGQSTERSPNVVSDSAAHAVQNGPHQQQPTNRASDVPVTSTSSNAKLTDAPAQKTSRAVPKAPSSNVSTAAPPSNVSAANSESGVPTTPAKGDGSKSFPLQFGSISPGFMNGVQIPARTSSAPPNLDEQKKDQARQASLRAAPTMPIPSIPKQHLQKKDVQTNPGEAQSVSKSKRDAQVSAAPPVPQTQKPAVHPIPGMPMQLPFHQQQVPVQFGGPSPQIQSQAMSGTSLPLPMQMPLPIGNPPMQQPMFISGLQPHPMQSQGMMHQGQNFNFSSQMSHQLPPQLGNMGINMAPQFPQQQAGKYGGSRKTVKITHPETHEELRLDGSPAPRSHPNVPPQSQPITSFPPNHPMNFYPNYNAASIFFPAASSVPMSSNQVPPPSQPPRFYSQVTIKPPVDSHVEKEPLPAKSSISVAKPDSMQPSDSVRPLKEVEPSSSSSLPQSKQDLGTSSAYAGSINVGVDAHNTSASVSATMDGSVSTSKSSADEARNVVVVPGSIKDKPNESGNRGQQDQVLYGLFIRPVVSGAHIKQMTMIYEHDFLHLFQVGRQSVALLSLHPQLSEAEAMKTKSTLSIDLAPETVKESLSTTVATSSEASNLTSEVDAERKTNDTSRSLATEGENRKQSEPEIVGRTEPGESIFSESSKSDKHSLETPEITGKIKESSGQEVMSSIVGLLDHTEEKPEESLGGCSGDVKITDNSVASTHTKDGGNAENSVSVNGLSTQDDKTSSSDTSPSVPDGIGTRETAVTKCAEVNQESAQVLVSSHLDGAFKPENEEIDNNSVGLVSSSSSIVKDKVVSDANVAKSAMPRGKKKKKELYRKAEAAGTSSDLYMAYKGPEEKKEPVNSAESIEETSSISKKQTSAEVSQENDLSNEKPVPSKVEPDDWEDAAENSPQLETSKNENQDNNGDGNGLTTKKNALMVSSNISRESHPSPGRNIDRPVGGPRPDRRASGMGDDDKWNKSPGPLMPGRGDMWADVGYAGNIVGLRPGQGGNYGVLRNPRAQAPIHYAGGILSGPMQSLGPQGGLQRNNSDSDRWQRGTVKEVNIDNVVTLSGVISQIFDKALMEPTFCNIRLIGELYKKRMLTERIMHECINKLLGQYQNPDEENIEALCKLMSTIGEMIDHPKAKDHMDAYFDIMAQLSNNMKLSSRVRFMLKDSIDLRKNKWQQRRKVEGPKKIEEVHRDAAQERHAQSSRLARVPSMGSSVRRGPPMDFAPRAPSMLSSPGSQIGGFRGGPPQLRGYGSQDARTDERHSFENRTMPVPLPQRPLGDDNITLGPQGGLVRGMAFRGQQSTPSIHLAEMSSPGDGRRVGPGLNGFNSTPERTAYVQREDLMPRYVPDRFVAPSNYDQLHAQERSVAYGNREVRNTDRSFDRLPASPPSQGGHPGSMHNVSSDKVWPEEQLRDKSLAAIKEFYRFLKTGGYARIDIAFKLLTGSSSASRPVLFLGPHFSDFHVELQTDTNLRISRARDENEIALCIKDLNTPSFYPSMISIWLTDSFERKDMERDLLTKLLINLTKSGDGMISEDQLIKGFESVLAVLEDAVNDAPRAAEFLGHTFARVILENIVPLSEIGRLIYEGGEEQGSLVEIGLGAEVLGSIFDTIKSEKGDSVLNEIRSSSNLRLENFRPPGSKKSLRIDKFM</sequence>
<proteinExistence type="inferred from homology"/>
<evidence type="ECO:0000259" key="6">
    <source>
        <dbReference type="PROSITE" id="PS51366"/>
    </source>
</evidence>
<feature type="region of interest" description="Disordered" evidence="5">
    <location>
        <begin position="1249"/>
        <end position="1271"/>
    </location>
</feature>
<keyword evidence="2" id="KW-0396">Initiation factor</keyword>